<dbReference type="SUPFAM" id="SSF53335">
    <property type="entry name" value="S-adenosyl-L-methionine-dependent methyltransferases"/>
    <property type="match status" value="1"/>
</dbReference>
<gene>
    <name evidence="3" type="ORF">DRO07_01795</name>
</gene>
<accession>A0A497JGM6</accession>
<protein>
    <recommendedName>
        <fullName evidence="2">Methyltransferase type 11 domain-containing protein</fullName>
    </recommendedName>
</protein>
<dbReference type="AlphaFoldDB" id="A0A497JGM6"/>
<keyword evidence="1" id="KW-0808">Transferase</keyword>
<dbReference type="Gene3D" id="3.40.50.150">
    <property type="entry name" value="Vaccinia Virus protein VP39"/>
    <property type="match status" value="1"/>
</dbReference>
<sequence length="114" mass="12868">MVDLMDRVGFILSNSYGRVLDAGFNACSLHERVVEKFGRRNVFGIDIVIEKRYKGNYVKASAEKMPFKDSAFDCIIAGELIEHLKKPKDFVKEANRVLKDSGSLIITTQIEKAL</sequence>
<dbReference type="EMBL" id="QMWO01000055">
    <property type="protein sequence ID" value="RLG69698.1"/>
    <property type="molecule type" value="Genomic_DNA"/>
</dbReference>
<dbReference type="InterPro" id="IPR013216">
    <property type="entry name" value="Methyltransf_11"/>
</dbReference>
<evidence type="ECO:0000259" key="2">
    <source>
        <dbReference type="Pfam" id="PF08241"/>
    </source>
</evidence>
<dbReference type="GO" id="GO:0008757">
    <property type="term" value="F:S-adenosylmethionine-dependent methyltransferase activity"/>
    <property type="evidence" value="ECO:0007669"/>
    <property type="project" value="InterPro"/>
</dbReference>
<dbReference type="Pfam" id="PF08241">
    <property type="entry name" value="Methyltransf_11"/>
    <property type="match status" value="1"/>
</dbReference>
<feature type="domain" description="Methyltransferase type 11" evidence="2">
    <location>
        <begin position="20"/>
        <end position="106"/>
    </location>
</feature>
<evidence type="ECO:0000256" key="1">
    <source>
        <dbReference type="ARBA" id="ARBA00022679"/>
    </source>
</evidence>
<dbReference type="PANTHER" id="PTHR44068:SF11">
    <property type="entry name" value="GERANYL DIPHOSPHATE 2-C-METHYLTRANSFERASE"/>
    <property type="match status" value="1"/>
</dbReference>
<dbReference type="PANTHER" id="PTHR44068">
    <property type="entry name" value="ZGC:194242"/>
    <property type="match status" value="1"/>
</dbReference>
<reference evidence="3 4" key="1">
    <citation type="submission" date="2018-06" db="EMBL/GenBank/DDBJ databases">
        <title>Extensive metabolic versatility and redundancy in microbially diverse, dynamic hydrothermal sediments.</title>
        <authorList>
            <person name="Dombrowski N."/>
            <person name="Teske A."/>
            <person name="Baker B.J."/>
        </authorList>
    </citation>
    <scope>NUCLEOTIDE SEQUENCE [LARGE SCALE GENOMIC DNA]</scope>
    <source>
        <strain evidence="3">B9_G13</strain>
    </source>
</reference>
<organism evidence="3 4">
    <name type="scientific">Candidatus Iainarchaeum sp</name>
    <dbReference type="NCBI Taxonomy" id="3101447"/>
    <lineage>
        <taxon>Archaea</taxon>
        <taxon>Candidatus Iainarchaeota</taxon>
        <taxon>Candidatus Iainarchaeia</taxon>
        <taxon>Candidatus Iainarchaeales</taxon>
        <taxon>Candidatus Iainarchaeaceae</taxon>
        <taxon>Candidatus Iainarchaeum</taxon>
    </lineage>
</organism>
<dbReference type="InterPro" id="IPR029063">
    <property type="entry name" value="SAM-dependent_MTases_sf"/>
</dbReference>
<proteinExistence type="predicted"/>
<dbReference type="Proteomes" id="UP000277633">
    <property type="component" value="Unassembled WGS sequence"/>
</dbReference>
<comment type="caution">
    <text evidence="3">The sequence shown here is derived from an EMBL/GenBank/DDBJ whole genome shotgun (WGS) entry which is preliminary data.</text>
</comment>
<evidence type="ECO:0000313" key="4">
    <source>
        <dbReference type="Proteomes" id="UP000277633"/>
    </source>
</evidence>
<evidence type="ECO:0000313" key="3">
    <source>
        <dbReference type="EMBL" id="RLG69698.1"/>
    </source>
</evidence>
<dbReference type="InterPro" id="IPR050447">
    <property type="entry name" value="Erg6_SMT_methyltransf"/>
</dbReference>
<name>A0A497JGM6_9ARCH</name>